<dbReference type="Proteomes" id="UP000015101">
    <property type="component" value="Unassembled WGS sequence"/>
</dbReference>
<reference evidence="3" key="3">
    <citation type="submission" date="2015-06" db="UniProtKB">
        <authorList>
            <consortium name="EnsemblMetazoa"/>
        </authorList>
    </citation>
    <scope>IDENTIFICATION</scope>
</reference>
<dbReference type="GO" id="GO:0007268">
    <property type="term" value="P:chemical synaptic transmission"/>
    <property type="evidence" value="ECO:0000318"/>
    <property type="project" value="GO_Central"/>
</dbReference>
<dbReference type="SUPFAM" id="SSF63712">
    <property type="entry name" value="Nicotinic receptor ligand binding domain-like"/>
    <property type="match status" value="1"/>
</dbReference>
<dbReference type="GO" id="GO:0043005">
    <property type="term" value="C:neuron projection"/>
    <property type="evidence" value="ECO:0000318"/>
    <property type="project" value="GO_Central"/>
</dbReference>
<dbReference type="GO" id="GO:0098794">
    <property type="term" value="C:postsynapse"/>
    <property type="evidence" value="ECO:0007669"/>
    <property type="project" value="GOC"/>
</dbReference>
<sequence length="251" mass="28743">MNDPIVKLLKKQNMKLIVIYALAVLLAGTSLGSHYDVKGRLMKDLLDTYEKELEPERATVNLAIEFQCAIYDRNTHIVSTYVWEIYTWTDNRLKWDPADYDNTKSLTLSAEKVWLPDFKLYHGHDEREEVKISLEHTGLITWIPKASYETVCLHTLPNKHQCHYKIGSWSIDDATVGLSKYEKGGSLTYYQNSTCPLTATMNGAVITHESYPCCPNVQYASLEISITYIHHHYRGCGTQTQQTTTDHSDEC</sequence>
<dbReference type="GO" id="GO:0004888">
    <property type="term" value="F:transmembrane signaling receptor activity"/>
    <property type="evidence" value="ECO:0007669"/>
    <property type="project" value="InterPro"/>
</dbReference>
<dbReference type="HOGENOM" id="CLU_1086941_0_0_1"/>
<dbReference type="KEGG" id="hro:HELRODRAFT_191143"/>
<dbReference type="EMBL" id="AMQM01003636">
    <property type="status" value="NOT_ANNOTATED_CDS"/>
    <property type="molecule type" value="Genomic_DNA"/>
</dbReference>
<evidence type="ECO:0000313" key="3">
    <source>
        <dbReference type="EnsemblMetazoa" id="HelroP191143"/>
    </source>
</evidence>
<dbReference type="GO" id="GO:0005886">
    <property type="term" value="C:plasma membrane"/>
    <property type="evidence" value="ECO:0000318"/>
    <property type="project" value="GO_Central"/>
</dbReference>
<dbReference type="EMBL" id="AMQM01003635">
    <property type="status" value="NOT_ANNOTATED_CDS"/>
    <property type="molecule type" value="Genomic_DNA"/>
</dbReference>
<name>T1FSN1_HELRO</name>
<dbReference type="InterPro" id="IPR006202">
    <property type="entry name" value="Neur_chan_lig-bd"/>
</dbReference>
<dbReference type="GO" id="GO:0005231">
    <property type="term" value="F:excitatory extracellular ligand-gated monoatomic ion channel activity"/>
    <property type="evidence" value="ECO:0000318"/>
    <property type="project" value="GO_Central"/>
</dbReference>
<dbReference type="EnsemblMetazoa" id="HelroT191143">
    <property type="protein sequence ID" value="HelroP191143"/>
    <property type="gene ID" value="HelroG191143"/>
</dbReference>
<feature type="domain" description="Neurotransmitter-gated ion-channel ligand-binding" evidence="1">
    <location>
        <begin position="39"/>
        <end position="226"/>
    </location>
</feature>
<dbReference type="GO" id="GO:0034220">
    <property type="term" value="P:monoatomic ion transmembrane transport"/>
    <property type="evidence" value="ECO:0000318"/>
    <property type="project" value="GO_Central"/>
</dbReference>
<evidence type="ECO:0000259" key="1">
    <source>
        <dbReference type="Pfam" id="PF02931"/>
    </source>
</evidence>
<dbReference type="EMBL" id="KB096222">
    <property type="protein sequence ID" value="ESO07335.1"/>
    <property type="molecule type" value="Genomic_DNA"/>
</dbReference>
<keyword evidence="4" id="KW-1185">Reference proteome</keyword>
<proteinExistence type="predicted"/>
<gene>
    <name evidence="3" type="primary">20211828</name>
    <name evidence="2" type="ORF">HELRODRAFT_191143</name>
</gene>
<dbReference type="GO" id="GO:0045202">
    <property type="term" value="C:synapse"/>
    <property type="evidence" value="ECO:0000318"/>
    <property type="project" value="GO_Central"/>
</dbReference>
<dbReference type="eggNOG" id="KOG3645">
    <property type="taxonomic scope" value="Eukaryota"/>
</dbReference>
<accession>T1FSN1</accession>
<dbReference type="OrthoDB" id="5975154at2759"/>
<reference evidence="2 4" key="2">
    <citation type="journal article" date="2013" name="Nature">
        <title>Insights into bilaterian evolution from three spiralian genomes.</title>
        <authorList>
            <person name="Simakov O."/>
            <person name="Marletaz F."/>
            <person name="Cho S.J."/>
            <person name="Edsinger-Gonzales E."/>
            <person name="Havlak P."/>
            <person name="Hellsten U."/>
            <person name="Kuo D.H."/>
            <person name="Larsson T."/>
            <person name="Lv J."/>
            <person name="Arendt D."/>
            <person name="Savage R."/>
            <person name="Osoegawa K."/>
            <person name="de Jong P."/>
            <person name="Grimwood J."/>
            <person name="Chapman J.A."/>
            <person name="Shapiro H."/>
            <person name="Aerts A."/>
            <person name="Otillar R.P."/>
            <person name="Terry A.Y."/>
            <person name="Boore J.L."/>
            <person name="Grigoriev I.V."/>
            <person name="Lindberg D.R."/>
            <person name="Seaver E.C."/>
            <person name="Weisblat D.A."/>
            <person name="Putnam N.H."/>
            <person name="Rokhsar D.S."/>
        </authorList>
    </citation>
    <scope>NUCLEOTIDE SEQUENCE</scope>
</reference>
<dbReference type="InterPro" id="IPR036734">
    <property type="entry name" value="Neur_chan_lig-bd_sf"/>
</dbReference>
<dbReference type="GO" id="GO:1902495">
    <property type="term" value="C:transmembrane transporter complex"/>
    <property type="evidence" value="ECO:0000318"/>
    <property type="project" value="GO_Central"/>
</dbReference>
<dbReference type="GeneID" id="20211828"/>
<evidence type="ECO:0000313" key="2">
    <source>
        <dbReference type="EMBL" id="ESO07335.1"/>
    </source>
</evidence>
<evidence type="ECO:0000313" key="4">
    <source>
        <dbReference type="Proteomes" id="UP000015101"/>
    </source>
</evidence>
<protein>
    <recommendedName>
        <fullName evidence="1">Neurotransmitter-gated ion-channel ligand-binding domain-containing protein</fullName>
    </recommendedName>
</protein>
<organism evidence="3 4">
    <name type="scientific">Helobdella robusta</name>
    <name type="common">Californian leech</name>
    <dbReference type="NCBI Taxonomy" id="6412"/>
    <lineage>
        <taxon>Eukaryota</taxon>
        <taxon>Metazoa</taxon>
        <taxon>Spiralia</taxon>
        <taxon>Lophotrochozoa</taxon>
        <taxon>Annelida</taxon>
        <taxon>Clitellata</taxon>
        <taxon>Hirudinea</taxon>
        <taxon>Rhynchobdellida</taxon>
        <taxon>Glossiphoniidae</taxon>
        <taxon>Helobdella</taxon>
    </lineage>
</organism>
<dbReference type="AlphaFoldDB" id="T1FSN1"/>
<dbReference type="CTD" id="20211828"/>
<dbReference type="Gene3D" id="2.70.170.10">
    <property type="entry name" value="Neurotransmitter-gated ion-channel ligand-binding domain"/>
    <property type="match status" value="1"/>
</dbReference>
<dbReference type="InParanoid" id="T1FSN1"/>
<dbReference type="GO" id="GO:0042391">
    <property type="term" value="P:regulation of membrane potential"/>
    <property type="evidence" value="ECO:0000318"/>
    <property type="project" value="GO_Central"/>
</dbReference>
<dbReference type="RefSeq" id="XP_009014713.1">
    <property type="nucleotide sequence ID" value="XM_009016465.1"/>
</dbReference>
<dbReference type="STRING" id="6412.T1FSN1"/>
<dbReference type="GO" id="GO:1904315">
    <property type="term" value="F:transmitter-gated monoatomic ion channel activity involved in regulation of postsynaptic membrane potential"/>
    <property type="evidence" value="ECO:0000318"/>
    <property type="project" value="GO_Central"/>
</dbReference>
<dbReference type="PANTHER" id="PTHR18945">
    <property type="entry name" value="NEUROTRANSMITTER GATED ION CHANNEL"/>
    <property type="match status" value="1"/>
</dbReference>
<reference evidence="4" key="1">
    <citation type="submission" date="2012-12" db="EMBL/GenBank/DDBJ databases">
        <authorList>
            <person name="Hellsten U."/>
            <person name="Grimwood J."/>
            <person name="Chapman J.A."/>
            <person name="Shapiro H."/>
            <person name="Aerts A."/>
            <person name="Otillar R.P."/>
            <person name="Terry A.Y."/>
            <person name="Boore J.L."/>
            <person name="Simakov O."/>
            <person name="Marletaz F."/>
            <person name="Cho S.-J."/>
            <person name="Edsinger-Gonzales E."/>
            <person name="Havlak P."/>
            <person name="Kuo D.-H."/>
            <person name="Larsson T."/>
            <person name="Lv J."/>
            <person name="Arendt D."/>
            <person name="Savage R."/>
            <person name="Osoegawa K."/>
            <person name="de Jong P."/>
            <person name="Lindberg D.R."/>
            <person name="Seaver E.C."/>
            <person name="Weisblat D.A."/>
            <person name="Putnam N.H."/>
            <person name="Grigoriev I.V."/>
            <person name="Rokhsar D.S."/>
        </authorList>
    </citation>
    <scope>NUCLEOTIDE SEQUENCE</scope>
</reference>
<dbReference type="Pfam" id="PF02931">
    <property type="entry name" value="Neur_chan_LBD"/>
    <property type="match status" value="1"/>
</dbReference>
<dbReference type="InterPro" id="IPR006201">
    <property type="entry name" value="Neur_channel"/>
</dbReference>